<dbReference type="EMBL" id="JAUSSY010000009">
    <property type="protein sequence ID" value="MDQ0119483.1"/>
    <property type="molecule type" value="Genomic_DNA"/>
</dbReference>
<accession>A0ABT9UKJ2</accession>
<keyword evidence="2" id="KW-1185">Reference proteome</keyword>
<proteinExistence type="predicted"/>
<dbReference type="Proteomes" id="UP001226389">
    <property type="component" value="Unassembled WGS sequence"/>
</dbReference>
<gene>
    <name evidence="1" type="ORF">J2T22_002678</name>
</gene>
<protein>
    <recommendedName>
        <fullName evidence="3">PucR-like helix-turn-helix protein</fullName>
    </recommendedName>
</protein>
<sequence>MLVTLRRYTTTISMLSNIFASRLTIQRQLNRIAGRPRDFETAALPLAIQMGSVLSI</sequence>
<evidence type="ECO:0000313" key="1">
    <source>
        <dbReference type="EMBL" id="MDQ0119483.1"/>
    </source>
</evidence>
<comment type="caution">
    <text evidence="1">The sequence shown here is derived from an EMBL/GenBank/DDBJ whole genome shotgun (WGS) entry which is preliminary data.</text>
</comment>
<name>A0ABT9UKJ2_9MICC</name>
<evidence type="ECO:0008006" key="3">
    <source>
        <dbReference type="Google" id="ProtNLM"/>
    </source>
</evidence>
<reference evidence="1 2" key="1">
    <citation type="submission" date="2023-07" db="EMBL/GenBank/DDBJ databases">
        <title>Sorghum-associated microbial communities from plants grown in Nebraska, USA.</title>
        <authorList>
            <person name="Schachtman D."/>
        </authorList>
    </citation>
    <scope>NUCLEOTIDE SEQUENCE [LARGE SCALE GENOMIC DNA]</scope>
    <source>
        <strain evidence="1 2">DS994</strain>
    </source>
</reference>
<evidence type="ECO:0000313" key="2">
    <source>
        <dbReference type="Proteomes" id="UP001226389"/>
    </source>
</evidence>
<organism evidence="1 2">
    <name type="scientific">Pseudarthrobacter defluvii</name>
    <dbReference type="NCBI Taxonomy" id="410837"/>
    <lineage>
        <taxon>Bacteria</taxon>
        <taxon>Bacillati</taxon>
        <taxon>Actinomycetota</taxon>
        <taxon>Actinomycetes</taxon>
        <taxon>Micrococcales</taxon>
        <taxon>Micrococcaceae</taxon>
        <taxon>Pseudarthrobacter</taxon>
    </lineage>
</organism>